<proteinExistence type="predicted"/>
<name>A0ABV1H6U5_9FIRM</name>
<evidence type="ECO:0000313" key="2">
    <source>
        <dbReference type="Proteomes" id="UP001546774"/>
    </source>
</evidence>
<evidence type="ECO:0000313" key="1">
    <source>
        <dbReference type="EMBL" id="MEQ2555419.1"/>
    </source>
</evidence>
<dbReference type="Proteomes" id="UP001546774">
    <property type="component" value="Unassembled WGS sequence"/>
</dbReference>
<protein>
    <recommendedName>
        <fullName evidence="3">DUF5658 domain-containing protein</fullName>
    </recommendedName>
</protein>
<gene>
    <name evidence="1" type="ORF">WMO37_10425</name>
</gene>
<organism evidence="1 2">
    <name type="scientific">Lachnospira intestinalis</name>
    <dbReference type="NCBI Taxonomy" id="3133158"/>
    <lineage>
        <taxon>Bacteria</taxon>
        <taxon>Bacillati</taxon>
        <taxon>Bacillota</taxon>
        <taxon>Clostridia</taxon>
        <taxon>Lachnospirales</taxon>
        <taxon>Lachnospiraceae</taxon>
        <taxon>Lachnospira</taxon>
    </lineage>
</organism>
<evidence type="ECO:0008006" key="3">
    <source>
        <dbReference type="Google" id="ProtNLM"/>
    </source>
</evidence>
<keyword evidence="2" id="KW-1185">Reference proteome</keyword>
<reference evidence="1" key="1">
    <citation type="submission" date="2024-03" db="EMBL/GenBank/DDBJ databases">
        <title>Human intestinal bacterial collection.</title>
        <authorList>
            <person name="Pauvert C."/>
            <person name="Hitch T.C.A."/>
            <person name="Clavel T."/>
        </authorList>
    </citation>
    <scope>NUCLEOTIDE SEQUENCE [LARGE SCALE GENOMIC DNA]</scope>
    <source>
        <strain evidence="1">CLA-AA-H89B</strain>
    </source>
</reference>
<accession>A0ABV1H6U5</accession>
<sequence>MKRYADTAVTAVIGFCIFEGITDGSVSVNPLLWVVLGGLAGR</sequence>
<dbReference type="EMBL" id="JBBMFS010000008">
    <property type="protein sequence ID" value="MEQ2555419.1"/>
    <property type="molecule type" value="Genomic_DNA"/>
</dbReference>
<comment type="caution">
    <text evidence="1">The sequence shown here is derived from an EMBL/GenBank/DDBJ whole genome shotgun (WGS) entry which is preliminary data.</text>
</comment>